<dbReference type="OrthoDB" id="4524286at2"/>
<name>A0A1X1TB49_9MYCO</name>
<dbReference type="RefSeq" id="WP_085233079.1">
    <property type="nucleotide sequence ID" value="NZ_AP022613.1"/>
</dbReference>
<accession>A0A1X1TB49</accession>
<dbReference type="PANTHER" id="PTHR43788:SF6">
    <property type="entry name" value="DNA HELICASE B"/>
    <property type="match status" value="1"/>
</dbReference>
<evidence type="ECO:0000313" key="4">
    <source>
        <dbReference type="EMBL" id="BBZ40621.1"/>
    </source>
</evidence>
<dbReference type="EMBL" id="AP022613">
    <property type="protein sequence ID" value="BBZ40621.1"/>
    <property type="molecule type" value="Genomic_DNA"/>
</dbReference>
<proteinExistence type="predicted"/>
<evidence type="ECO:0000313" key="5">
    <source>
        <dbReference type="Proteomes" id="UP000467385"/>
    </source>
</evidence>
<dbReference type="NCBIfam" id="NF041492">
    <property type="entry name" value="MobF"/>
    <property type="match status" value="1"/>
</dbReference>
<protein>
    <submittedName>
        <fullName evidence="4">TraA/ATP-dependent exoDNAse/relaxase</fullName>
    </submittedName>
</protein>
<evidence type="ECO:0000256" key="2">
    <source>
        <dbReference type="ARBA" id="ARBA00022840"/>
    </source>
</evidence>
<keyword evidence="5" id="KW-1185">Reference proteome</keyword>
<dbReference type="STRING" id="44010.AWC00_13005"/>
<evidence type="ECO:0000256" key="1">
    <source>
        <dbReference type="ARBA" id="ARBA00022741"/>
    </source>
</evidence>
<dbReference type="Gene3D" id="2.30.30.940">
    <property type="match status" value="1"/>
</dbReference>
<keyword evidence="1" id="KW-0547">Nucleotide-binding</keyword>
<dbReference type="GO" id="GO:0005524">
    <property type="term" value="F:ATP binding"/>
    <property type="evidence" value="ECO:0007669"/>
    <property type="project" value="UniProtKB-KW"/>
</dbReference>
<dbReference type="Proteomes" id="UP000467385">
    <property type="component" value="Chromosome"/>
</dbReference>
<dbReference type="InterPro" id="IPR014862">
    <property type="entry name" value="TrwC"/>
</dbReference>
<dbReference type="SUPFAM" id="SSF55464">
    <property type="entry name" value="Origin of replication-binding domain, RBD-like"/>
    <property type="match status" value="1"/>
</dbReference>
<dbReference type="GO" id="GO:0003678">
    <property type="term" value="F:DNA helicase activity"/>
    <property type="evidence" value="ECO:0007669"/>
    <property type="project" value="UniProtKB-ARBA"/>
</dbReference>
<dbReference type="PANTHER" id="PTHR43788">
    <property type="entry name" value="DNA2/NAM7 HELICASE FAMILY MEMBER"/>
    <property type="match status" value="1"/>
</dbReference>
<dbReference type="SUPFAM" id="SSF52540">
    <property type="entry name" value="P-loop containing nucleoside triphosphate hydrolases"/>
    <property type="match status" value="1"/>
</dbReference>
<reference evidence="4 5" key="1">
    <citation type="journal article" date="2019" name="Emerg. Microbes Infect.">
        <title>Comprehensive subspecies identification of 175 nontuberculous mycobacteria species based on 7547 genomic profiles.</title>
        <authorList>
            <person name="Matsumoto Y."/>
            <person name="Kinjo T."/>
            <person name="Motooka D."/>
            <person name="Nabeya D."/>
            <person name="Jung N."/>
            <person name="Uechi K."/>
            <person name="Horii T."/>
            <person name="Iida T."/>
            <person name="Fujita J."/>
            <person name="Nakamura S."/>
        </authorList>
    </citation>
    <scope>NUCLEOTIDE SEQUENCE [LARGE SCALE GENOMIC DNA]</scope>
    <source>
        <strain evidence="4 5">JCM 14738</strain>
    </source>
</reference>
<keyword evidence="2" id="KW-0067">ATP-binding</keyword>
<dbReference type="AlphaFoldDB" id="A0A1X1TB49"/>
<feature type="domain" description="TrwC relaxase" evidence="3">
    <location>
        <begin position="21"/>
        <end position="319"/>
    </location>
</feature>
<dbReference type="Gene3D" id="3.40.50.300">
    <property type="entry name" value="P-loop containing nucleotide triphosphate hydrolases"/>
    <property type="match status" value="2"/>
</dbReference>
<dbReference type="InterPro" id="IPR027417">
    <property type="entry name" value="P-loop_NTPase"/>
</dbReference>
<dbReference type="CDD" id="cd18809">
    <property type="entry name" value="SF1_C_RecD"/>
    <property type="match status" value="1"/>
</dbReference>
<dbReference type="Pfam" id="PF13604">
    <property type="entry name" value="AAA_30"/>
    <property type="match status" value="1"/>
</dbReference>
<sequence length="942" mass="102857">MLTISRLSRWSINYYNDTARQAAQSGLDRQRANGGLGEYYSEGDTRTPTWLIAGDTARTVELVGLDGRAVDGGSADPEVVQRWLDDGIAPNGAAGRAFSKGSVHGFDLTFAAPKSVSLLRALTDDRAEKAMQVAHQRAVSAAMDYLHQHAGYTRVHNPLTGMKDLQRLPGLVAIAYQHETSRCGDPHLHTHVIVPNRQARADGALVSLDSKSLFHEAKAAGVIYQAVLRHELHAELMLEWAAVDPFTGMAEIAAVPKQSIRAWSRRSSRLREWAHQNLVIVDGALSAQQLAAAQKATRPAKPEATSWAELKAAWRADVRGLALDRAAHLAARTARRAAARVRLRGPLVRAVAQIDKAAFTRADLVELVGALLPVDAPGEPRDLIEGLVDMFGVRISAARAAHHREGHELFTVAAVIAEEARIFELVDATDTRSRLDVRTADLEGLSVDQARAIAAIAHSPYLVQPLQAPAGAGKTHSLRALRAAAARTAKEVLLFAPTGKAVDEALREDAGDRGFTVAKALQLLDDGQLTLDRRTVIVVDEAAMVGTPELRRLLEAAAAAGTKLVLVGDGYQLAPVKARGGMFEQLCTDLPWAQRLSEVWRMRDPAERDASLALRSGRGNRLRKAVGWYRSHDRLRTGDAVTMAADATTAYITARAEGKDAAILCDTWDIADAINQRLHDHYTRPDAPSVQVARDQQARAGDLILSRHNDATVAVEPGTEHRRGSQQIDQVRNGNRWRVVKVDAQLGRLAAERLTDSARVIFDADYLREHITLGYASTVHSAQGLTVGNSTTSGVCWTILSDRASRCMAYVGMTRGRDENHLAIYAANEADHQGANIGIQPAQRGTKTAASQRFRMILANDDRARTMHAVAAQTDRNHLPAIVADSLDRNGQRLTQRAHAWRQHTVQTQAREAAYQRLSATLHQDVARERSRGWDRDYGLEL</sequence>
<organism evidence="4 5">
    <name type="scientific">Mycobacterium conspicuum</name>
    <dbReference type="NCBI Taxonomy" id="44010"/>
    <lineage>
        <taxon>Bacteria</taxon>
        <taxon>Bacillati</taxon>
        <taxon>Actinomycetota</taxon>
        <taxon>Actinomycetes</taxon>
        <taxon>Mycobacteriales</taxon>
        <taxon>Mycobacteriaceae</taxon>
        <taxon>Mycobacterium</taxon>
    </lineage>
</organism>
<dbReference type="InterPro" id="IPR050534">
    <property type="entry name" value="Coronavir_polyprotein_1ab"/>
</dbReference>
<dbReference type="Pfam" id="PF08751">
    <property type="entry name" value="TrwC"/>
    <property type="match status" value="1"/>
</dbReference>
<gene>
    <name evidence="4" type="ORF">MCNS_36840</name>
</gene>
<evidence type="ECO:0000259" key="3">
    <source>
        <dbReference type="Pfam" id="PF08751"/>
    </source>
</evidence>